<accession>A0AAV5W935</accession>
<sequence>SVFSALLLIKFTDISLIRRSGRGLALDDSAGGGVDEVTVCGHTGVHSWIGLLGASLAPRDDTVLEPGTGGGLLDDGSAGVSMTRVDSLLSGTELDLLNDHSGVLQLASRQFNDGHVSLAKLAGNISLFLGGSPSGDPEHIGVADLGIVVRGKANGLDVVSEGQRSVELDEGDIVVGLAGVVLGVEVDALNGHNLLCVFVAASLVEDSGLDLVVLGVEVIVDAVSGSHDPPGGDDGSSALERADLIGQPACKSPDDLPGPGVGDGNVSTDDLGAGHYEARLDGGLTATGGQRHGDRGKKENGGSHT</sequence>
<dbReference type="Proteomes" id="UP001432322">
    <property type="component" value="Unassembled WGS sequence"/>
</dbReference>
<reference evidence="2" key="1">
    <citation type="submission" date="2023-10" db="EMBL/GenBank/DDBJ databases">
        <title>Genome assembly of Pristionchus species.</title>
        <authorList>
            <person name="Yoshida K."/>
            <person name="Sommer R.J."/>
        </authorList>
    </citation>
    <scope>NUCLEOTIDE SEQUENCE</scope>
    <source>
        <strain evidence="2">RS5133</strain>
    </source>
</reference>
<organism evidence="2 3">
    <name type="scientific">Pristionchus fissidentatus</name>
    <dbReference type="NCBI Taxonomy" id="1538716"/>
    <lineage>
        <taxon>Eukaryota</taxon>
        <taxon>Metazoa</taxon>
        <taxon>Ecdysozoa</taxon>
        <taxon>Nematoda</taxon>
        <taxon>Chromadorea</taxon>
        <taxon>Rhabditida</taxon>
        <taxon>Rhabditina</taxon>
        <taxon>Diplogasteromorpha</taxon>
        <taxon>Diplogasteroidea</taxon>
        <taxon>Neodiplogasteridae</taxon>
        <taxon>Pristionchus</taxon>
    </lineage>
</organism>
<evidence type="ECO:0000256" key="1">
    <source>
        <dbReference type="SAM" id="MobiDB-lite"/>
    </source>
</evidence>
<comment type="caution">
    <text evidence="2">The sequence shown here is derived from an EMBL/GenBank/DDBJ whole genome shotgun (WGS) entry which is preliminary data.</text>
</comment>
<feature type="non-terminal residue" evidence="2">
    <location>
        <position position="305"/>
    </location>
</feature>
<feature type="region of interest" description="Disordered" evidence="1">
    <location>
        <begin position="247"/>
        <end position="305"/>
    </location>
</feature>
<evidence type="ECO:0000313" key="3">
    <source>
        <dbReference type="Proteomes" id="UP001432322"/>
    </source>
</evidence>
<evidence type="ECO:0000313" key="2">
    <source>
        <dbReference type="EMBL" id="GMT27254.1"/>
    </source>
</evidence>
<feature type="compositionally biased region" description="Basic and acidic residues" evidence="1">
    <location>
        <begin position="291"/>
        <end position="305"/>
    </location>
</feature>
<proteinExistence type="predicted"/>
<dbReference type="AlphaFoldDB" id="A0AAV5W935"/>
<dbReference type="EMBL" id="BTSY01000005">
    <property type="protein sequence ID" value="GMT27254.1"/>
    <property type="molecule type" value="Genomic_DNA"/>
</dbReference>
<feature type="non-terminal residue" evidence="2">
    <location>
        <position position="1"/>
    </location>
</feature>
<protein>
    <submittedName>
        <fullName evidence="2">Uncharacterized protein</fullName>
    </submittedName>
</protein>
<gene>
    <name evidence="2" type="ORF">PFISCL1PPCAC_18551</name>
</gene>
<name>A0AAV5W935_9BILA</name>
<keyword evidence="3" id="KW-1185">Reference proteome</keyword>